<evidence type="ECO:0000256" key="1">
    <source>
        <dbReference type="SAM" id="MobiDB-lite"/>
    </source>
</evidence>
<feature type="region of interest" description="Disordered" evidence="1">
    <location>
        <begin position="190"/>
        <end position="214"/>
    </location>
</feature>
<dbReference type="Proteomes" id="UP000054324">
    <property type="component" value="Unassembled WGS sequence"/>
</dbReference>
<accession>A0A074ZSL7</accession>
<reference evidence="2 3" key="1">
    <citation type="submission" date="2013-11" db="EMBL/GenBank/DDBJ databases">
        <title>Opisthorchis viverrini - life in the bile duct.</title>
        <authorList>
            <person name="Young N.D."/>
            <person name="Nagarajan N."/>
            <person name="Lin S.J."/>
            <person name="Korhonen P.K."/>
            <person name="Jex A.R."/>
            <person name="Hall R.S."/>
            <person name="Safavi-Hemami H."/>
            <person name="Kaewkong W."/>
            <person name="Bertrand D."/>
            <person name="Gao S."/>
            <person name="Seet Q."/>
            <person name="Wongkham S."/>
            <person name="Teh B.T."/>
            <person name="Wongkham C."/>
            <person name="Intapan P.M."/>
            <person name="Maleewong W."/>
            <person name="Yang X."/>
            <person name="Hu M."/>
            <person name="Wang Z."/>
            <person name="Hofmann A."/>
            <person name="Sternberg P.W."/>
            <person name="Tan P."/>
            <person name="Wang J."/>
            <person name="Gasser R.B."/>
        </authorList>
    </citation>
    <scope>NUCLEOTIDE SEQUENCE [LARGE SCALE GENOMIC DNA]</scope>
</reference>
<protein>
    <submittedName>
        <fullName evidence="2">Uncharacterized protein</fullName>
    </submittedName>
</protein>
<evidence type="ECO:0000313" key="3">
    <source>
        <dbReference type="Proteomes" id="UP000054324"/>
    </source>
</evidence>
<keyword evidence="3" id="KW-1185">Reference proteome</keyword>
<dbReference type="GeneID" id="20318609"/>
<organism evidence="2 3">
    <name type="scientific">Opisthorchis viverrini</name>
    <name type="common">Southeast Asian liver fluke</name>
    <dbReference type="NCBI Taxonomy" id="6198"/>
    <lineage>
        <taxon>Eukaryota</taxon>
        <taxon>Metazoa</taxon>
        <taxon>Spiralia</taxon>
        <taxon>Lophotrochozoa</taxon>
        <taxon>Platyhelminthes</taxon>
        <taxon>Trematoda</taxon>
        <taxon>Digenea</taxon>
        <taxon>Opisthorchiida</taxon>
        <taxon>Opisthorchiata</taxon>
        <taxon>Opisthorchiidae</taxon>
        <taxon>Opisthorchis</taxon>
    </lineage>
</organism>
<dbReference type="CTD" id="20318609"/>
<dbReference type="RefSeq" id="XP_009167436.1">
    <property type="nucleotide sequence ID" value="XM_009169172.1"/>
</dbReference>
<dbReference type="EMBL" id="KL596691">
    <property type="protein sequence ID" value="KER28822.1"/>
    <property type="molecule type" value="Genomic_DNA"/>
</dbReference>
<name>A0A074ZSL7_OPIVI</name>
<dbReference type="KEGG" id="ovi:T265_04427"/>
<evidence type="ECO:0000313" key="2">
    <source>
        <dbReference type="EMBL" id="KER28822.1"/>
    </source>
</evidence>
<dbReference type="OrthoDB" id="10059790at2759"/>
<sequence length="404" mass="45259">MFGAQLHRDTDTSALRPCNKWEPDVSTYTAAYSYLTISDEHLFLDPLEACGLNFDVAVSLLYELYGVIQTLMYLYLCEVEVFTDIEYADDIAILDEPIELAGKFVYPGGCTSPGSLAKDDISIRSGKTRAAFVTLHHPRRASYTRLSAEDRVYNTAVRSILLHGLETWPLHAGDVKNLSLIDLRSLSESGGNKSLRWNESGRPDNNLGASSESPYQQNQLCLSLPSPWMGTSGWNTSMFRDIVRHGPIAPSMALCIHAVHSSLPNPPTNRPLTVLYLRTNLSALASNAQLPSPPPKIIGLRNRGSYNRCTLSCLHTDNNKNARLQWIALWYGFCRIQLHSVFFEIKFLADRVLFTAHEKIDLESFLSIGQLVVQRHFLAESEHLLSSRVEAERRCQTGAQKKSE</sequence>
<gene>
    <name evidence="2" type="ORF">T265_04427</name>
</gene>
<proteinExistence type="predicted"/>
<dbReference type="AlphaFoldDB" id="A0A074ZSL7"/>